<dbReference type="InParanoid" id="A0A316V4J4"/>
<evidence type="ECO:0000256" key="1">
    <source>
        <dbReference type="SAM" id="MobiDB-lite"/>
    </source>
</evidence>
<name>A0A316V4J4_9BASI</name>
<evidence type="ECO:0000313" key="4">
    <source>
        <dbReference type="Proteomes" id="UP000245771"/>
    </source>
</evidence>
<dbReference type="RefSeq" id="XP_025352781.1">
    <property type="nucleotide sequence ID" value="XM_025497880.1"/>
</dbReference>
<organism evidence="3 4">
    <name type="scientific">Meira miltonrushii</name>
    <dbReference type="NCBI Taxonomy" id="1280837"/>
    <lineage>
        <taxon>Eukaryota</taxon>
        <taxon>Fungi</taxon>
        <taxon>Dikarya</taxon>
        <taxon>Basidiomycota</taxon>
        <taxon>Ustilaginomycotina</taxon>
        <taxon>Exobasidiomycetes</taxon>
        <taxon>Exobasidiales</taxon>
        <taxon>Brachybasidiaceae</taxon>
        <taxon>Meira</taxon>
    </lineage>
</organism>
<gene>
    <name evidence="3" type="ORF">FA14DRAFT_157196</name>
</gene>
<dbReference type="EMBL" id="KZ819605">
    <property type="protein sequence ID" value="PWN32479.1"/>
    <property type="molecule type" value="Genomic_DNA"/>
</dbReference>
<keyword evidence="2" id="KW-0732">Signal</keyword>
<feature type="region of interest" description="Disordered" evidence="1">
    <location>
        <begin position="53"/>
        <end position="110"/>
    </location>
</feature>
<evidence type="ECO:0000313" key="3">
    <source>
        <dbReference type="EMBL" id="PWN32479.1"/>
    </source>
</evidence>
<feature type="chain" id="PRO_5016384597" description="Secreted protein" evidence="2">
    <location>
        <begin position="24"/>
        <end position="110"/>
    </location>
</feature>
<dbReference type="PROSITE" id="PS51257">
    <property type="entry name" value="PROKAR_LIPOPROTEIN"/>
    <property type="match status" value="1"/>
</dbReference>
<evidence type="ECO:0008006" key="5">
    <source>
        <dbReference type="Google" id="ProtNLM"/>
    </source>
</evidence>
<dbReference type="AlphaFoldDB" id="A0A316V4J4"/>
<evidence type="ECO:0000256" key="2">
    <source>
        <dbReference type="SAM" id="SignalP"/>
    </source>
</evidence>
<proteinExistence type="predicted"/>
<keyword evidence="4" id="KW-1185">Reference proteome</keyword>
<accession>A0A316V4J4</accession>
<feature type="signal peptide" evidence="2">
    <location>
        <begin position="1"/>
        <end position="23"/>
    </location>
</feature>
<reference evidence="3 4" key="1">
    <citation type="journal article" date="2018" name="Mol. Biol. Evol.">
        <title>Broad Genomic Sampling Reveals a Smut Pathogenic Ancestry of the Fungal Clade Ustilaginomycotina.</title>
        <authorList>
            <person name="Kijpornyongpan T."/>
            <person name="Mondo S.J."/>
            <person name="Barry K."/>
            <person name="Sandor L."/>
            <person name="Lee J."/>
            <person name="Lipzen A."/>
            <person name="Pangilinan J."/>
            <person name="LaButti K."/>
            <person name="Hainaut M."/>
            <person name="Henrissat B."/>
            <person name="Grigoriev I.V."/>
            <person name="Spatafora J.W."/>
            <person name="Aime M.C."/>
        </authorList>
    </citation>
    <scope>NUCLEOTIDE SEQUENCE [LARGE SCALE GENOMIC DNA]</scope>
    <source>
        <strain evidence="3 4">MCA 3882</strain>
    </source>
</reference>
<dbReference type="GeneID" id="37019661"/>
<feature type="compositionally biased region" description="Basic residues" evidence="1">
    <location>
        <begin position="101"/>
        <end position="110"/>
    </location>
</feature>
<sequence>MMSIRAITFTLLFIACMLKISMQADTGEASPSSPESAARLRPMVSETFEQKTLAEHHNSNHKKQEHSEEYTCQSQALRASTKKKPSPSTSRRNGQEEPKKDIHRPHHGKQ</sequence>
<dbReference type="Proteomes" id="UP000245771">
    <property type="component" value="Unassembled WGS sequence"/>
</dbReference>
<protein>
    <recommendedName>
        <fullName evidence="5">Secreted protein</fullName>
    </recommendedName>
</protein>